<gene>
    <name evidence="3" type="ORF">BSAL_24910</name>
</gene>
<reference evidence="4" key="1">
    <citation type="submission" date="2015-09" db="EMBL/GenBank/DDBJ databases">
        <authorList>
            <consortium name="Pathogen Informatics"/>
        </authorList>
    </citation>
    <scope>NUCLEOTIDE SEQUENCE [LARGE SCALE GENOMIC DNA]</scope>
    <source>
        <strain evidence="4">Lake Konstanz</strain>
    </source>
</reference>
<evidence type="ECO:0000256" key="1">
    <source>
        <dbReference type="SAM" id="Coils"/>
    </source>
</evidence>
<feature type="compositionally biased region" description="Low complexity" evidence="2">
    <location>
        <begin position="46"/>
        <end position="93"/>
    </location>
</feature>
<dbReference type="Proteomes" id="UP000051952">
    <property type="component" value="Unassembled WGS sequence"/>
</dbReference>
<keyword evidence="4" id="KW-1185">Reference proteome</keyword>
<organism evidence="3 4">
    <name type="scientific">Bodo saltans</name>
    <name type="common">Flagellated protozoan</name>
    <dbReference type="NCBI Taxonomy" id="75058"/>
    <lineage>
        <taxon>Eukaryota</taxon>
        <taxon>Discoba</taxon>
        <taxon>Euglenozoa</taxon>
        <taxon>Kinetoplastea</taxon>
        <taxon>Metakinetoplastina</taxon>
        <taxon>Eubodonida</taxon>
        <taxon>Bodonidae</taxon>
        <taxon>Bodo</taxon>
    </lineage>
</organism>
<evidence type="ECO:0000256" key="2">
    <source>
        <dbReference type="SAM" id="MobiDB-lite"/>
    </source>
</evidence>
<name>A0A0S4JIB6_BODSA</name>
<feature type="region of interest" description="Disordered" evidence="2">
    <location>
        <begin position="459"/>
        <end position="525"/>
    </location>
</feature>
<feature type="compositionally biased region" description="Low complexity" evidence="2">
    <location>
        <begin position="459"/>
        <end position="487"/>
    </location>
</feature>
<protein>
    <submittedName>
        <fullName evidence="3">Uncharacterized protein</fullName>
    </submittedName>
</protein>
<dbReference type="EMBL" id="CYKH01001791">
    <property type="protein sequence ID" value="CUG90082.1"/>
    <property type="molecule type" value="Genomic_DNA"/>
</dbReference>
<proteinExistence type="predicted"/>
<dbReference type="OrthoDB" id="244970at2759"/>
<sequence>MMRPAHQPRAALGASADAQSNAQPPPRHSRSKTPPVRRATTPVSRQLHSSHQQLQQAIGGRTTTPTGGGRFATPLASSSTTSLLASMLPTNGLHHPHHPHHHNNNTHLVTPGSARSKASSSGGSIADLEDTIVEVLGVRMQSLVDLRQRVDQLGDLYRREEETFRHQMRQVLERSEEVRVTNESREVELERALAKERADRTKVLELMSQFKKEGAAVIQVMKESLQEATTKWKAELEKNAKLTALLRRHGMDTSARSVSGNPSDGAAMNLNVHNSNNNVSAVSSAALQTRIEALTQLVQEEDSIIVALRSRNRALEQRVAVLTQQRDKLLEVDADQCVVTGSLQGELYDIQQAVRRCDAALIKETGASSSSPLTSPSVVPTPKGFRLLAEKCEALDRYSKLLLQRLSIEQRQRLRVEEQSARIASAQDQLVQSLESRIKDLGGGGVAIGGASAATPKHTAAASAAAGHQDGLPRFRPRGGSSSPLSSGVGGGNASTSTRNAAMNRPASGSSIHQGGEECSEDDDDGVVEEVREVLDEVSNTRVVLPLVSSTSRSSSTRAAASAATVVTVAERSASASSQVGQRNPPLTTSAPIVPLSSLEAQLALVTREFRGKQHSCCAAFGE</sequence>
<feature type="compositionally biased region" description="Low complexity" evidence="2">
    <location>
        <begin position="105"/>
        <end position="123"/>
    </location>
</feature>
<keyword evidence="1" id="KW-0175">Coiled coil</keyword>
<dbReference type="AlphaFoldDB" id="A0A0S4JIB6"/>
<evidence type="ECO:0000313" key="4">
    <source>
        <dbReference type="Proteomes" id="UP000051952"/>
    </source>
</evidence>
<evidence type="ECO:0000313" key="3">
    <source>
        <dbReference type="EMBL" id="CUG90082.1"/>
    </source>
</evidence>
<feature type="region of interest" description="Disordered" evidence="2">
    <location>
        <begin position="1"/>
        <end position="123"/>
    </location>
</feature>
<accession>A0A0S4JIB6</accession>
<feature type="compositionally biased region" description="Basic residues" evidence="2">
    <location>
        <begin position="94"/>
        <end position="104"/>
    </location>
</feature>
<dbReference type="VEuPathDB" id="TriTrypDB:BSAL_24910"/>
<feature type="coiled-coil region" evidence="1">
    <location>
        <begin position="305"/>
        <end position="332"/>
    </location>
</feature>
<feature type="compositionally biased region" description="Polar residues" evidence="2">
    <location>
        <begin position="494"/>
        <end position="513"/>
    </location>
</feature>